<comment type="caution">
    <text evidence="3">The sequence shown here is derived from an EMBL/GenBank/DDBJ whole genome shotgun (WGS) entry which is preliminary data.</text>
</comment>
<dbReference type="OrthoDB" id="3471314at2"/>
<dbReference type="Proteomes" id="UP000295431">
    <property type="component" value="Unassembled WGS sequence"/>
</dbReference>
<reference evidence="3 4" key="1">
    <citation type="submission" date="2019-03" db="EMBL/GenBank/DDBJ databases">
        <title>Draft genome sequences of novel Actinobacteria.</title>
        <authorList>
            <person name="Sahin N."/>
            <person name="Ay H."/>
            <person name="Saygin H."/>
        </authorList>
    </citation>
    <scope>NUCLEOTIDE SEQUENCE [LARGE SCALE GENOMIC DNA]</scope>
    <source>
        <strain evidence="3 4">DSM 45347</strain>
    </source>
</reference>
<feature type="compositionally biased region" description="Low complexity" evidence="1">
    <location>
        <begin position="127"/>
        <end position="137"/>
    </location>
</feature>
<dbReference type="InterPro" id="IPR018929">
    <property type="entry name" value="DUF2510"/>
</dbReference>
<gene>
    <name evidence="3" type="ORF">E1284_23525</name>
</gene>
<dbReference type="EMBL" id="SMJW01000129">
    <property type="protein sequence ID" value="TDC12415.1"/>
    <property type="molecule type" value="Genomic_DNA"/>
</dbReference>
<keyword evidence="4" id="KW-1185">Reference proteome</keyword>
<evidence type="ECO:0000259" key="2">
    <source>
        <dbReference type="Pfam" id="PF10708"/>
    </source>
</evidence>
<evidence type="ECO:0000313" key="3">
    <source>
        <dbReference type="EMBL" id="TDC12415.1"/>
    </source>
</evidence>
<feature type="domain" description="DUF2510" evidence="2">
    <location>
        <begin position="78"/>
        <end position="110"/>
    </location>
</feature>
<name>A0A4R4NSN6_9ACTN</name>
<dbReference type="Pfam" id="PF10708">
    <property type="entry name" value="DUF2510"/>
    <property type="match status" value="1"/>
</dbReference>
<protein>
    <submittedName>
        <fullName evidence="3">DUF2510 domain-containing protein</fullName>
    </submittedName>
</protein>
<evidence type="ECO:0000256" key="1">
    <source>
        <dbReference type="SAM" id="MobiDB-lite"/>
    </source>
</evidence>
<feature type="region of interest" description="Disordered" evidence="1">
    <location>
        <begin position="1"/>
        <end position="42"/>
    </location>
</feature>
<feature type="region of interest" description="Disordered" evidence="1">
    <location>
        <begin position="103"/>
        <end position="143"/>
    </location>
</feature>
<feature type="compositionally biased region" description="Basic and acidic residues" evidence="1">
    <location>
        <begin position="117"/>
        <end position="126"/>
    </location>
</feature>
<sequence length="340" mass="37053">MGDGGVRCRGVLRPSGSGRHEGSVGGGHTTDRPTPRPVAGFRPWRVRTVPGRYDAFAGRGGGCPAPPWAKREAGVSKPGWYPDPYGTGSLRWWDGRIWTERLNPEPDRPPRLHPPRPAREPAREETPASYSAPYAAPHAQRPTWERAPSVRALDVNVHGLNLYADDQLVAYGDASLTWPRVEWVAYWAAERPAGSGHRTGAQQWIFQAGRFPFRGGPRVEVVLEPGAVPDAVPGVDGEPEHVWGRLIQLCQEHAERRLVAELAQHVRAGESVDVAQGLTVHPGGVRGNRVSLSWSSISGATVDRGRVWIQQAASSSPILYVPQQNPNAVLIPALLALLKH</sequence>
<organism evidence="3 4">
    <name type="scientific">Actinomadura bangladeshensis</name>
    <dbReference type="NCBI Taxonomy" id="453573"/>
    <lineage>
        <taxon>Bacteria</taxon>
        <taxon>Bacillati</taxon>
        <taxon>Actinomycetota</taxon>
        <taxon>Actinomycetes</taxon>
        <taxon>Streptosporangiales</taxon>
        <taxon>Thermomonosporaceae</taxon>
        <taxon>Actinomadura</taxon>
    </lineage>
</organism>
<evidence type="ECO:0000313" key="4">
    <source>
        <dbReference type="Proteomes" id="UP000295431"/>
    </source>
</evidence>
<dbReference type="AlphaFoldDB" id="A0A4R4NSN6"/>
<accession>A0A4R4NSN6</accession>
<proteinExistence type="predicted"/>